<dbReference type="FunFam" id="3.90.550.50:FF:000001">
    <property type="entry name" value="Hexosyltransferase"/>
    <property type="match status" value="1"/>
</dbReference>
<dbReference type="EMBL" id="VSWD01000011">
    <property type="protein sequence ID" value="KAK3088182.1"/>
    <property type="molecule type" value="Genomic_DNA"/>
</dbReference>
<evidence type="ECO:0000313" key="13">
    <source>
        <dbReference type="Proteomes" id="UP001186944"/>
    </source>
</evidence>
<keyword evidence="5 11" id="KW-0812">Transmembrane</keyword>
<protein>
    <recommendedName>
        <fullName evidence="11">Hexosyltransferase</fullName>
        <ecNumber evidence="11">2.4.1.-</ecNumber>
    </recommendedName>
</protein>
<gene>
    <name evidence="12" type="ORF">FSP39_015816</name>
</gene>
<evidence type="ECO:0000256" key="4">
    <source>
        <dbReference type="ARBA" id="ARBA00022679"/>
    </source>
</evidence>
<evidence type="ECO:0000256" key="2">
    <source>
        <dbReference type="ARBA" id="ARBA00008661"/>
    </source>
</evidence>
<evidence type="ECO:0000256" key="5">
    <source>
        <dbReference type="ARBA" id="ARBA00022692"/>
    </source>
</evidence>
<dbReference type="GO" id="GO:0016758">
    <property type="term" value="F:hexosyltransferase activity"/>
    <property type="evidence" value="ECO:0007669"/>
    <property type="project" value="InterPro"/>
</dbReference>
<keyword evidence="4" id="KW-0808">Transferase</keyword>
<keyword evidence="7 11" id="KW-1133">Transmembrane helix</keyword>
<evidence type="ECO:0000256" key="7">
    <source>
        <dbReference type="ARBA" id="ARBA00022989"/>
    </source>
</evidence>
<evidence type="ECO:0000256" key="3">
    <source>
        <dbReference type="ARBA" id="ARBA00022676"/>
    </source>
</evidence>
<keyword evidence="3 11" id="KW-0328">Glycosyltransferase</keyword>
<comment type="similarity">
    <text evidence="2 11">Belongs to the glycosyltransferase 31 family.</text>
</comment>
<keyword evidence="6 11" id="KW-0735">Signal-anchor</keyword>
<dbReference type="GO" id="GO:0000139">
    <property type="term" value="C:Golgi membrane"/>
    <property type="evidence" value="ECO:0007669"/>
    <property type="project" value="UniProtKB-SubCell"/>
</dbReference>
<proteinExistence type="inferred from homology"/>
<feature type="transmembrane region" description="Helical" evidence="11">
    <location>
        <begin position="22"/>
        <end position="41"/>
    </location>
</feature>
<keyword evidence="8 11" id="KW-0333">Golgi apparatus</keyword>
<dbReference type="AlphaFoldDB" id="A0AA89BME3"/>
<comment type="subcellular location">
    <subcellularLocation>
        <location evidence="1 11">Golgi apparatus membrane</location>
        <topology evidence="1 11">Single-pass type II membrane protein</topology>
    </subcellularLocation>
</comment>
<comment type="caution">
    <text evidence="12">The sequence shown here is derived from an EMBL/GenBank/DDBJ whole genome shotgun (WGS) entry which is preliminary data.</text>
</comment>
<keyword evidence="10" id="KW-0325">Glycoprotein</keyword>
<dbReference type="PANTHER" id="PTHR11214:SF314">
    <property type="entry name" value="HEXOSYLTRANSFERASE"/>
    <property type="match status" value="1"/>
</dbReference>
<evidence type="ECO:0000256" key="1">
    <source>
        <dbReference type="ARBA" id="ARBA00004323"/>
    </source>
</evidence>
<organism evidence="12 13">
    <name type="scientific">Pinctada imbricata</name>
    <name type="common">Atlantic pearl-oyster</name>
    <name type="synonym">Pinctada martensii</name>
    <dbReference type="NCBI Taxonomy" id="66713"/>
    <lineage>
        <taxon>Eukaryota</taxon>
        <taxon>Metazoa</taxon>
        <taxon>Spiralia</taxon>
        <taxon>Lophotrochozoa</taxon>
        <taxon>Mollusca</taxon>
        <taxon>Bivalvia</taxon>
        <taxon>Autobranchia</taxon>
        <taxon>Pteriomorphia</taxon>
        <taxon>Pterioida</taxon>
        <taxon>Pterioidea</taxon>
        <taxon>Pteriidae</taxon>
        <taxon>Pinctada</taxon>
    </lineage>
</organism>
<name>A0AA89BME3_PINIB</name>
<sequence>MPGQVPNTPIASLESDGLQMRTYRMAVAAVIFAAIIVSLYFSTSNVYVTQVWNLLISTLHKPEFPINEKLFCEPDDNLLLLVAVFSGVDQGMERQFIRQNWGSYARKNNRIRLLFFIGLTVNEMDTHDIKRESQMYHDLIQFNSTDTYRNLTFKSFAYLRWSQQFCKSAKYLLKIDCDMQIDLKRLIGVLDRGNVIDSFQCGRIHVNQRPVRTLGHKWFIPKEIYPENVWPLYCYGPAYIISNRIASKIANLSIPKDAFPVDDVYITGILREKLKEKISNDILIVSSKHYIETDTKVINVKGKVTTYIKPVQVKDIQNKGVQKKPNS</sequence>
<evidence type="ECO:0000256" key="8">
    <source>
        <dbReference type="ARBA" id="ARBA00023034"/>
    </source>
</evidence>
<reference evidence="12" key="1">
    <citation type="submission" date="2019-08" db="EMBL/GenBank/DDBJ databases">
        <title>The improved chromosome-level genome for the pearl oyster Pinctada fucata martensii using PacBio sequencing and Hi-C.</title>
        <authorList>
            <person name="Zheng Z."/>
        </authorList>
    </citation>
    <scope>NUCLEOTIDE SEQUENCE</scope>
    <source>
        <strain evidence="12">ZZ-2019</strain>
        <tissue evidence="12">Adductor muscle</tissue>
    </source>
</reference>
<keyword evidence="13" id="KW-1185">Reference proteome</keyword>
<evidence type="ECO:0000256" key="11">
    <source>
        <dbReference type="RuleBase" id="RU363063"/>
    </source>
</evidence>
<dbReference type="GO" id="GO:0006493">
    <property type="term" value="P:protein O-linked glycosylation"/>
    <property type="evidence" value="ECO:0007669"/>
    <property type="project" value="TreeGrafter"/>
</dbReference>
<evidence type="ECO:0000256" key="6">
    <source>
        <dbReference type="ARBA" id="ARBA00022968"/>
    </source>
</evidence>
<dbReference type="Gene3D" id="3.90.550.50">
    <property type="match status" value="1"/>
</dbReference>
<evidence type="ECO:0000313" key="12">
    <source>
        <dbReference type="EMBL" id="KAK3088182.1"/>
    </source>
</evidence>
<dbReference type="Pfam" id="PF01762">
    <property type="entry name" value="Galactosyl_T"/>
    <property type="match status" value="1"/>
</dbReference>
<evidence type="ECO:0000256" key="9">
    <source>
        <dbReference type="ARBA" id="ARBA00023136"/>
    </source>
</evidence>
<dbReference type="InterPro" id="IPR002659">
    <property type="entry name" value="Glyco_trans_31"/>
</dbReference>
<evidence type="ECO:0000256" key="10">
    <source>
        <dbReference type="ARBA" id="ARBA00023180"/>
    </source>
</evidence>
<dbReference type="PANTHER" id="PTHR11214">
    <property type="entry name" value="BETA-1,3-N-ACETYLGLUCOSAMINYLTRANSFERASE"/>
    <property type="match status" value="1"/>
</dbReference>
<accession>A0AA89BME3</accession>
<dbReference type="EC" id="2.4.1.-" evidence="11"/>
<keyword evidence="9 11" id="KW-0472">Membrane</keyword>
<dbReference type="Proteomes" id="UP001186944">
    <property type="component" value="Unassembled WGS sequence"/>
</dbReference>